<keyword evidence="6" id="KW-0472">Membrane</keyword>
<evidence type="ECO:0000256" key="6">
    <source>
        <dbReference type="ARBA" id="ARBA00023136"/>
    </source>
</evidence>
<dbReference type="GO" id="GO:1990281">
    <property type="term" value="C:efflux pump complex"/>
    <property type="evidence" value="ECO:0007669"/>
    <property type="project" value="TreeGrafter"/>
</dbReference>
<reference evidence="11 12" key="2">
    <citation type="journal article" date="2023" name="Plant Pathol.">
        <title>Dismantling and reorganizing Pseudomonas marginalis sensu#lato.</title>
        <authorList>
            <person name="Sawada H."/>
            <person name="Fujikawa T."/>
            <person name="Satou M."/>
        </authorList>
    </citation>
    <scope>NUCLEOTIDE SEQUENCE [LARGE SCALE GENOMIC DNA]</scope>
    <source>
        <strain evidence="11 12">MAFF 302030</strain>
    </source>
</reference>
<evidence type="ECO:0000256" key="8">
    <source>
        <dbReference type="SAM" id="Coils"/>
    </source>
</evidence>
<proteinExistence type="inferred from homology"/>
<evidence type="ECO:0000256" key="2">
    <source>
        <dbReference type="ARBA" id="ARBA00007613"/>
    </source>
</evidence>
<comment type="subcellular location">
    <subcellularLocation>
        <location evidence="1">Cell outer membrane</location>
    </subcellularLocation>
</comment>
<dbReference type="InterPro" id="IPR010130">
    <property type="entry name" value="T1SS_OMP_TolC"/>
</dbReference>
<dbReference type="GO" id="GO:0009279">
    <property type="term" value="C:cell outer membrane"/>
    <property type="evidence" value="ECO:0007669"/>
    <property type="project" value="UniProtKB-SubCell"/>
</dbReference>
<organism evidence="11 12">
    <name type="scientific">Pseudomonas morbosilactucae</name>
    <dbReference type="NCBI Taxonomy" id="2938197"/>
    <lineage>
        <taxon>Bacteria</taxon>
        <taxon>Pseudomonadati</taxon>
        <taxon>Pseudomonadota</taxon>
        <taxon>Gammaproteobacteria</taxon>
        <taxon>Pseudomonadales</taxon>
        <taxon>Pseudomonadaceae</taxon>
        <taxon>Pseudomonas</taxon>
    </lineage>
</organism>
<keyword evidence="5" id="KW-0812">Transmembrane</keyword>
<reference evidence="11 12" key="1">
    <citation type="journal article" date="2022" name="Int. J. Syst. Evol. Microbiol.">
        <title>Pseudomonas aegrilactucae sp. nov. and Pseudomonas morbosilactucae sp. nov., pathogens causing bacterial rot of lettuce in Japan.</title>
        <authorList>
            <person name="Sawada H."/>
            <person name="Fujikawa T."/>
            <person name="Satou M."/>
        </authorList>
    </citation>
    <scope>NUCLEOTIDE SEQUENCE [LARGE SCALE GENOMIC DNA]</scope>
    <source>
        <strain evidence="11 12">MAFF 302030</strain>
    </source>
</reference>
<dbReference type="SUPFAM" id="SSF56954">
    <property type="entry name" value="Outer membrane efflux proteins (OEP)"/>
    <property type="match status" value="1"/>
</dbReference>
<dbReference type="Pfam" id="PF02321">
    <property type="entry name" value="OEP"/>
    <property type="match status" value="2"/>
</dbReference>
<dbReference type="GO" id="GO:0015562">
    <property type="term" value="F:efflux transmembrane transporter activity"/>
    <property type="evidence" value="ECO:0007669"/>
    <property type="project" value="InterPro"/>
</dbReference>
<keyword evidence="4" id="KW-1134">Transmembrane beta strand</keyword>
<dbReference type="PANTHER" id="PTHR30026">
    <property type="entry name" value="OUTER MEMBRANE PROTEIN TOLC"/>
    <property type="match status" value="1"/>
</dbReference>
<evidence type="ECO:0000256" key="3">
    <source>
        <dbReference type="ARBA" id="ARBA00022448"/>
    </source>
</evidence>
<sequence>MKRFLALCLSLSTLPAWAASVAETDYLDLWQLQQEARGADPRVLKAQAQVRSGEGRKDAAFGQMLPQLNASGSFNRSRRDDDLSRTEYNGKRAALALNQVIYDPQVWRSYQKFSELAQQSQYESADAQVLSSIDLTERYFTVLAAEDELSLVRQELEMTRKNLDRANHLYAAQMITKPEQLDIKARVDKLVADEIEAQNKVQISREAISELVGRDIQEPLKRISKTPSFNLPAQEMDYWVDAALHNNPALRAREHSLNAAEAAVGEARAGHLPRLGLNLTAQRSDIGYEGTLTPRSDNFVASLDLQVPLFSGGSTSARVAASEGDKDAAQQDLEALRRQVRKETRSAYIGITAGLSRIKATRVALSSAKASRKATEISFKYHQKNASDVLDSIQNEFRARRDFYQSQYKFITNLLVLHRWSGRLTDADLRKANDWLVVPPMASAQPVGKASVRSSQGPVSASEIGAENR</sequence>
<keyword evidence="7" id="KW-0998">Cell outer membrane</keyword>
<dbReference type="RefSeq" id="WP_268265853.1">
    <property type="nucleotide sequence ID" value="NZ_JALQCW010000045.1"/>
</dbReference>
<feature type="signal peptide" evidence="10">
    <location>
        <begin position="1"/>
        <end position="18"/>
    </location>
</feature>
<feature type="coiled-coil region" evidence="8">
    <location>
        <begin position="319"/>
        <end position="346"/>
    </location>
</feature>
<dbReference type="InterPro" id="IPR003423">
    <property type="entry name" value="OMP_efflux"/>
</dbReference>
<dbReference type="Gene3D" id="1.20.1600.10">
    <property type="entry name" value="Outer membrane efflux proteins (OEP)"/>
    <property type="match status" value="1"/>
</dbReference>
<comment type="caution">
    <text evidence="11">The sequence shown here is derived from an EMBL/GenBank/DDBJ whole genome shotgun (WGS) entry which is preliminary data.</text>
</comment>
<dbReference type="Proteomes" id="UP001155059">
    <property type="component" value="Unassembled WGS sequence"/>
</dbReference>
<keyword evidence="10" id="KW-0732">Signal</keyword>
<feature type="region of interest" description="Disordered" evidence="9">
    <location>
        <begin position="443"/>
        <end position="469"/>
    </location>
</feature>
<gene>
    <name evidence="11" type="ORF">M1B34_18015</name>
</gene>
<name>A0A9X1YX39_9PSED</name>
<evidence type="ECO:0000256" key="10">
    <source>
        <dbReference type="SAM" id="SignalP"/>
    </source>
</evidence>
<dbReference type="AlphaFoldDB" id="A0A9X1YX39"/>
<evidence type="ECO:0000256" key="4">
    <source>
        <dbReference type="ARBA" id="ARBA00022452"/>
    </source>
</evidence>
<comment type="similarity">
    <text evidence="2">Belongs to the outer membrane factor (OMF) (TC 1.B.17) family.</text>
</comment>
<evidence type="ECO:0000256" key="9">
    <source>
        <dbReference type="SAM" id="MobiDB-lite"/>
    </source>
</evidence>
<accession>A0A9X1YX39</accession>
<evidence type="ECO:0000313" key="11">
    <source>
        <dbReference type="EMBL" id="MCK9799549.1"/>
    </source>
</evidence>
<dbReference type="EMBL" id="JALQCW010000045">
    <property type="protein sequence ID" value="MCK9799549.1"/>
    <property type="molecule type" value="Genomic_DNA"/>
</dbReference>
<dbReference type="GO" id="GO:0015288">
    <property type="term" value="F:porin activity"/>
    <property type="evidence" value="ECO:0007669"/>
    <property type="project" value="TreeGrafter"/>
</dbReference>
<evidence type="ECO:0000256" key="5">
    <source>
        <dbReference type="ARBA" id="ARBA00022692"/>
    </source>
</evidence>
<keyword evidence="3" id="KW-0813">Transport</keyword>
<evidence type="ECO:0000313" key="12">
    <source>
        <dbReference type="Proteomes" id="UP001155059"/>
    </source>
</evidence>
<evidence type="ECO:0000256" key="7">
    <source>
        <dbReference type="ARBA" id="ARBA00023237"/>
    </source>
</evidence>
<dbReference type="InterPro" id="IPR051906">
    <property type="entry name" value="TolC-like"/>
</dbReference>
<dbReference type="PANTHER" id="PTHR30026:SF20">
    <property type="entry name" value="OUTER MEMBRANE PROTEIN TOLC"/>
    <property type="match status" value="1"/>
</dbReference>
<feature type="chain" id="PRO_5040790816" evidence="10">
    <location>
        <begin position="19"/>
        <end position="469"/>
    </location>
</feature>
<dbReference type="NCBIfam" id="TIGR01844">
    <property type="entry name" value="type_I_sec_TolC"/>
    <property type="match status" value="1"/>
</dbReference>
<protein>
    <submittedName>
        <fullName evidence="11">TolC family outer membrane protein</fullName>
    </submittedName>
</protein>
<evidence type="ECO:0000256" key="1">
    <source>
        <dbReference type="ARBA" id="ARBA00004442"/>
    </source>
</evidence>
<keyword evidence="8" id="KW-0175">Coiled coil</keyword>